<keyword evidence="4 6" id="KW-1133">Transmembrane helix</keyword>
<sequence>MQLAKTFSQSTRRPLELISKLWSWLFLFCLIVFFSLAGPGFFDLFNFQSIGANMAIALIMALGQTFVIIAGGIDLSTGFVMGLSSVVAALTITRLNPATPLPLLVLGGIGAGLAAGLIPGLINGWLIARLRVPPFIVTLGMLGIAEGIGFIFSGGGQPVSVQVNGIGQLGNGYLAYYVPNAGLSFFHLPTPLPPGVRPRDIVNILPYPLVALVVLVIICHWLLSSTRFGRHTYAVGGSSQAALRAGIPVVRHTIMIYLLSSLLAAIAGILYVFRYTNGEASSGDPLLLESIAAVVIGGASLYGGEGTIIGTLIGALIIAIIQNGLVIIAVDPYWQYVAVGAVIILAVLVDQARRRVEA</sequence>
<evidence type="ECO:0000256" key="4">
    <source>
        <dbReference type="ARBA" id="ARBA00022989"/>
    </source>
</evidence>
<evidence type="ECO:0000256" key="3">
    <source>
        <dbReference type="ARBA" id="ARBA00022692"/>
    </source>
</evidence>
<dbReference type="PANTHER" id="PTHR32196">
    <property type="entry name" value="ABC TRANSPORTER PERMEASE PROTEIN YPHD-RELATED-RELATED"/>
    <property type="match status" value="1"/>
</dbReference>
<evidence type="ECO:0000256" key="6">
    <source>
        <dbReference type="SAM" id="Phobius"/>
    </source>
</evidence>
<feature type="transmembrane region" description="Helical" evidence="6">
    <location>
        <begin position="134"/>
        <end position="152"/>
    </location>
</feature>
<comment type="subcellular location">
    <subcellularLocation>
        <location evidence="1">Cell membrane</location>
        <topology evidence="1">Multi-pass membrane protein</topology>
    </subcellularLocation>
</comment>
<feature type="transmembrane region" description="Helical" evidence="6">
    <location>
        <begin position="204"/>
        <end position="223"/>
    </location>
</feature>
<dbReference type="AlphaFoldDB" id="A0A8J3N4R2"/>
<keyword evidence="2" id="KW-1003">Cell membrane</keyword>
<feature type="transmembrane region" description="Helical" evidence="6">
    <location>
        <begin position="21"/>
        <end position="42"/>
    </location>
</feature>
<dbReference type="GO" id="GO:0005886">
    <property type="term" value="C:plasma membrane"/>
    <property type="evidence" value="ECO:0007669"/>
    <property type="project" value="UniProtKB-SubCell"/>
</dbReference>
<feature type="transmembrane region" description="Helical" evidence="6">
    <location>
        <begin position="254"/>
        <end position="273"/>
    </location>
</feature>
<name>A0A8J3N4R2_9CHLR</name>
<comment type="caution">
    <text evidence="7">The sequence shown here is derived from an EMBL/GenBank/DDBJ whole genome shotgun (WGS) entry which is preliminary data.</text>
</comment>
<evidence type="ECO:0000256" key="1">
    <source>
        <dbReference type="ARBA" id="ARBA00004651"/>
    </source>
</evidence>
<keyword evidence="5 6" id="KW-0472">Membrane</keyword>
<evidence type="ECO:0000256" key="2">
    <source>
        <dbReference type="ARBA" id="ARBA00022475"/>
    </source>
</evidence>
<dbReference type="Proteomes" id="UP000597444">
    <property type="component" value="Unassembled WGS sequence"/>
</dbReference>
<protein>
    <submittedName>
        <fullName evidence="7">Sugar ABC transporter permease</fullName>
    </submittedName>
</protein>
<keyword evidence="3 6" id="KW-0812">Transmembrane</keyword>
<dbReference type="Pfam" id="PF02653">
    <property type="entry name" value="BPD_transp_2"/>
    <property type="match status" value="1"/>
</dbReference>
<dbReference type="GO" id="GO:0022857">
    <property type="term" value="F:transmembrane transporter activity"/>
    <property type="evidence" value="ECO:0007669"/>
    <property type="project" value="InterPro"/>
</dbReference>
<feature type="transmembrane region" description="Helical" evidence="6">
    <location>
        <begin position="333"/>
        <end position="349"/>
    </location>
</feature>
<gene>
    <name evidence="7" type="ORF">KSF_056530</name>
</gene>
<accession>A0A8J3N4R2</accession>
<organism evidence="7 8">
    <name type="scientific">Reticulibacter mediterranei</name>
    <dbReference type="NCBI Taxonomy" id="2778369"/>
    <lineage>
        <taxon>Bacteria</taxon>
        <taxon>Bacillati</taxon>
        <taxon>Chloroflexota</taxon>
        <taxon>Ktedonobacteria</taxon>
        <taxon>Ktedonobacterales</taxon>
        <taxon>Reticulibacteraceae</taxon>
        <taxon>Reticulibacter</taxon>
    </lineage>
</organism>
<feature type="transmembrane region" description="Helical" evidence="6">
    <location>
        <begin position="78"/>
        <end position="95"/>
    </location>
</feature>
<keyword evidence="8" id="KW-1185">Reference proteome</keyword>
<dbReference type="InterPro" id="IPR001851">
    <property type="entry name" value="ABC_transp_permease"/>
</dbReference>
<feature type="transmembrane region" description="Helical" evidence="6">
    <location>
        <begin position="101"/>
        <end position="122"/>
    </location>
</feature>
<evidence type="ECO:0000256" key="5">
    <source>
        <dbReference type="ARBA" id="ARBA00023136"/>
    </source>
</evidence>
<dbReference type="CDD" id="cd06579">
    <property type="entry name" value="TM_PBP1_transp_AraH_like"/>
    <property type="match status" value="1"/>
</dbReference>
<reference evidence="7" key="1">
    <citation type="submission" date="2020-10" db="EMBL/GenBank/DDBJ databases">
        <title>Taxonomic study of unclassified bacteria belonging to the class Ktedonobacteria.</title>
        <authorList>
            <person name="Yabe S."/>
            <person name="Wang C.M."/>
            <person name="Zheng Y."/>
            <person name="Sakai Y."/>
            <person name="Cavaletti L."/>
            <person name="Monciardini P."/>
            <person name="Donadio S."/>
        </authorList>
    </citation>
    <scope>NUCLEOTIDE SEQUENCE</scope>
    <source>
        <strain evidence="7">ID150040</strain>
    </source>
</reference>
<feature type="transmembrane region" description="Helical" evidence="6">
    <location>
        <begin position="54"/>
        <end position="71"/>
    </location>
</feature>
<feature type="transmembrane region" description="Helical" evidence="6">
    <location>
        <begin position="309"/>
        <end position="327"/>
    </location>
</feature>
<proteinExistence type="predicted"/>
<feature type="transmembrane region" description="Helical" evidence="6">
    <location>
        <begin position="285"/>
        <end position="302"/>
    </location>
</feature>
<evidence type="ECO:0000313" key="7">
    <source>
        <dbReference type="EMBL" id="GHO95605.1"/>
    </source>
</evidence>
<evidence type="ECO:0000313" key="8">
    <source>
        <dbReference type="Proteomes" id="UP000597444"/>
    </source>
</evidence>
<dbReference type="EMBL" id="BNJK01000001">
    <property type="protein sequence ID" value="GHO95605.1"/>
    <property type="molecule type" value="Genomic_DNA"/>
</dbReference>